<accession>A0ABW8J9R3</accession>
<name>A0ABW8J9R3_9GAMM</name>
<sequence length="99" mass="10886">MYDQQGDGVVSNAKKRGEHGVACSLLRLSDGRLRVVLDDIRNLAPGELGPWRHEVFVAFKDYEREELSSLDLPEEELAAFGHAVLARLLAANGLLPSES</sequence>
<organism evidence="1 2">
    <name type="scientific">Rhodanobacter hydrolyticus</name>
    <dbReference type="NCBI Taxonomy" id="2250595"/>
    <lineage>
        <taxon>Bacteria</taxon>
        <taxon>Pseudomonadati</taxon>
        <taxon>Pseudomonadota</taxon>
        <taxon>Gammaproteobacteria</taxon>
        <taxon>Lysobacterales</taxon>
        <taxon>Rhodanobacteraceae</taxon>
        <taxon>Rhodanobacter</taxon>
    </lineage>
</organism>
<gene>
    <name evidence="1" type="ORF">ISP25_14430</name>
</gene>
<reference evidence="1 2" key="1">
    <citation type="submission" date="2020-10" db="EMBL/GenBank/DDBJ databases">
        <title>Phylogeny of dyella-like bacteria.</title>
        <authorList>
            <person name="Fu J."/>
        </authorList>
    </citation>
    <scope>NUCLEOTIDE SEQUENCE [LARGE SCALE GENOMIC DNA]</scope>
    <source>
        <strain evidence="1 2">KACC 19113</strain>
    </source>
</reference>
<dbReference type="Proteomes" id="UP001620339">
    <property type="component" value="Unassembled WGS sequence"/>
</dbReference>
<dbReference type="EMBL" id="JADIKK010000008">
    <property type="protein sequence ID" value="MFK2878270.1"/>
    <property type="molecule type" value="Genomic_DNA"/>
</dbReference>
<proteinExistence type="predicted"/>
<comment type="caution">
    <text evidence="1">The sequence shown here is derived from an EMBL/GenBank/DDBJ whole genome shotgun (WGS) entry which is preliminary data.</text>
</comment>
<keyword evidence="2" id="KW-1185">Reference proteome</keyword>
<evidence type="ECO:0000313" key="1">
    <source>
        <dbReference type="EMBL" id="MFK2878270.1"/>
    </source>
</evidence>
<dbReference type="RefSeq" id="WP_404614872.1">
    <property type="nucleotide sequence ID" value="NZ_JADIKK010000008.1"/>
</dbReference>
<evidence type="ECO:0000313" key="2">
    <source>
        <dbReference type="Proteomes" id="UP001620339"/>
    </source>
</evidence>
<protein>
    <submittedName>
        <fullName evidence="1">Uncharacterized protein</fullName>
    </submittedName>
</protein>